<dbReference type="Gene3D" id="3.20.20.80">
    <property type="entry name" value="Glycosidases"/>
    <property type="match status" value="1"/>
</dbReference>
<dbReference type="InterPro" id="IPR029062">
    <property type="entry name" value="Class_I_gatase-like"/>
</dbReference>
<keyword evidence="5" id="KW-0326">Glycosidase</keyword>
<dbReference type="AlphaFoldDB" id="A0A9X3F7A8"/>
<evidence type="ECO:0000256" key="4">
    <source>
        <dbReference type="ARBA" id="ARBA00022801"/>
    </source>
</evidence>
<dbReference type="Pfam" id="PF02837">
    <property type="entry name" value="Glyco_hydro_2_N"/>
    <property type="match status" value="1"/>
</dbReference>
<dbReference type="InterPro" id="IPR036156">
    <property type="entry name" value="Beta-gal/glucu_dom_sf"/>
</dbReference>
<keyword evidence="6" id="KW-0732">Signal</keyword>
<evidence type="ECO:0000313" key="10">
    <source>
        <dbReference type="Proteomes" id="UP001145087"/>
    </source>
</evidence>
<dbReference type="InterPro" id="IPR006104">
    <property type="entry name" value="Glyco_hydro_2_N"/>
</dbReference>
<dbReference type="InterPro" id="IPR006102">
    <property type="entry name" value="Ig-like_GH2"/>
</dbReference>
<dbReference type="Pfam" id="PF00703">
    <property type="entry name" value="Glyco_hydro_2"/>
    <property type="match status" value="1"/>
</dbReference>
<evidence type="ECO:0000256" key="2">
    <source>
        <dbReference type="ARBA" id="ARBA00007401"/>
    </source>
</evidence>
<feature type="domain" description="Glycosyl hydrolases family 2 sugar binding" evidence="8">
    <location>
        <begin position="99"/>
        <end position="218"/>
    </location>
</feature>
<dbReference type="GO" id="GO:0009341">
    <property type="term" value="C:beta-galactosidase complex"/>
    <property type="evidence" value="ECO:0007669"/>
    <property type="project" value="TreeGrafter"/>
</dbReference>
<comment type="similarity">
    <text evidence="2">Belongs to the glycosyl hydrolase 2 family.</text>
</comment>
<reference evidence="9" key="1">
    <citation type="submission" date="2022-11" db="EMBL/GenBank/DDBJ databases">
        <title>Marilongibacter aestuarii gen. nov., sp. nov., isolated from tidal flat sediment.</title>
        <authorList>
            <person name="Jiayan W."/>
        </authorList>
    </citation>
    <scope>NUCLEOTIDE SEQUENCE</scope>
    <source>
        <strain evidence="9">Z1-6</strain>
    </source>
</reference>
<name>A0A9X3F7A8_9BACT</name>
<dbReference type="SUPFAM" id="SSF49303">
    <property type="entry name" value="beta-Galactosidase/glucuronidase domain"/>
    <property type="match status" value="1"/>
</dbReference>
<dbReference type="SUPFAM" id="SSF51445">
    <property type="entry name" value="(Trans)glycosidases"/>
    <property type="match status" value="1"/>
</dbReference>
<dbReference type="Proteomes" id="UP001145087">
    <property type="component" value="Unassembled WGS sequence"/>
</dbReference>
<gene>
    <name evidence="9" type="ORF">OU798_12285</name>
</gene>
<dbReference type="InterPro" id="IPR017853">
    <property type="entry name" value="GH"/>
</dbReference>
<feature type="domain" description="Glycoside hydrolase family 2 immunoglobulin-like beta-sandwich" evidence="7">
    <location>
        <begin position="224"/>
        <end position="328"/>
    </location>
</feature>
<keyword evidence="4" id="KW-0378">Hydrolase</keyword>
<feature type="chain" id="PRO_5040740558" description="beta-galactosidase" evidence="6">
    <location>
        <begin position="20"/>
        <end position="942"/>
    </location>
</feature>
<dbReference type="InterPro" id="IPR013783">
    <property type="entry name" value="Ig-like_fold"/>
</dbReference>
<dbReference type="PANTHER" id="PTHR46323:SF2">
    <property type="entry name" value="BETA-GALACTOSIDASE"/>
    <property type="match status" value="1"/>
</dbReference>
<dbReference type="PROSITE" id="PS51257">
    <property type="entry name" value="PROKAR_LIPOPROTEIN"/>
    <property type="match status" value="1"/>
</dbReference>
<dbReference type="EC" id="3.2.1.23" evidence="3"/>
<dbReference type="PANTHER" id="PTHR46323">
    <property type="entry name" value="BETA-GALACTOSIDASE"/>
    <property type="match status" value="1"/>
</dbReference>
<dbReference type="GO" id="GO:0005990">
    <property type="term" value="P:lactose catabolic process"/>
    <property type="evidence" value="ECO:0007669"/>
    <property type="project" value="TreeGrafter"/>
</dbReference>
<dbReference type="InterPro" id="IPR008979">
    <property type="entry name" value="Galactose-bd-like_sf"/>
</dbReference>
<accession>A0A9X3F7A8</accession>
<sequence>MKLINCVVIVLLVFLSACNQNTQQNIDLSGEWKFQIDSLDVGIAEHWYNLDLSETVQLPGSMVENGKGNPVGPNTHWVGNQRNMEWFEDENYKPFLSDEEYLFPYWLIPDKHYYGAAWYQKTVDIPSDWKEQNIELYLERCHWETQVWVDGQKVGLQNSLGTAHQYDLTKYLSPGKHKISVCVDNRIKDLDVGPDSHSVSDHTQSNWNGIVGEIKLVKRAKLSISNLQVFPDIANKKVRVEIELKDIAETKGETIIRVEAVSAGNEEEVRVNPVEMKIENRSGKIVIDYPMGDAVRLWDEFDPNLYKLTVEVQSGSAKDEQEVHFGMREIKADGTRFAVNGRPVFLRGTLECAIFPRTGYPPTDVESWKRIITICRAHGLNHIRFHSWCPPEAAFTAADELGFYYQVECSSWANSTSRLGDGLPVDKWLYEESVRMIKAYGNHPSFCLMAYGNEPAGKNQKQFLADFVTLWKTKDSRRVYTGGAGWPAIEQNDYHNLPQPRIQAWGEGLRSIINAQPPRNDYDWQNRLGKNDRPVVSHEIGQWCVYPNLKESEKYDGVLKAKNFELFRRSLNAHQMGHLADSFLLASGKLQALCYKADIEAALRTPGFGGFQLLDLHDFPGQGTALVGVLDPFWEEKGYITPEEYSRFCNETVPLARLPKRIFKSNETISAEIEVAHFGPKELAGVTPHWKIADQLGTVVREGNLATTNLNWGNGIKLGFVETTIPTEKAKQFTLEVEIAGFINSWDIWVYPSEQPKLQEEILVVQELNKKAITTLKNGGKVLLTARIGSVKNGKGGEVGIGFSSIFWNTAWTGGQKPHTLGILCDPNHPALADFPTEFHSNWQWWDAMSHSNAINVEVFSNPVQPILRVIDDWVTNRQLALIFEAKVGKGKLMVTGIDLVDNLKNRPEAQQLLYSLENYMTGEKFNPLTQLSENEIREIFE</sequence>
<evidence type="ECO:0000313" key="9">
    <source>
        <dbReference type="EMBL" id="MCY1721127.1"/>
    </source>
</evidence>
<dbReference type="RefSeq" id="WP_343333461.1">
    <property type="nucleotide sequence ID" value="NZ_JAPOHD010000027.1"/>
</dbReference>
<dbReference type="SUPFAM" id="SSF49785">
    <property type="entry name" value="Galactose-binding domain-like"/>
    <property type="match status" value="1"/>
</dbReference>
<evidence type="ECO:0000259" key="7">
    <source>
        <dbReference type="Pfam" id="PF00703"/>
    </source>
</evidence>
<feature type="signal peptide" evidence="6">
    <location>
        <begin position="1"/>
        <end position="19"/>
    </location>
</feature>
<dbReference type="SUPFAM" id="SSF52317">
    <property type="entry name" value="Class I glutamine amidotransferase-like"/>
    <property type="match status" value="1"/>
</dbReference>
<comment type="catalytic activity">
    <reaction evidence="1">
        <text>Hydrolysis of terminal non-reducing beta-D-galactose residues in beta-D-galactosides.</text>
        <dbReference type="EC" id="3.2.1.23"/>
    </reaction>
</comment>
<dbReference type="EMBL" id="JAPOHD010000027">
    <property type="protein sequence ID" value="MCY1721127.1"/>
    <property type="molecule type" value="Genomic_DNA"/>
</dbReference>
<evidence type="ECO:0000259" key="8">
    <source>
        <dbReference type="Pfam" id="PF02837"/>
    </source>
</evidence>
<evidence type="ECO:0000256" key="3">
    <source>
        <dbReference type="ARBA" id="ARBA00012756"/>
    </source>
</evidence>
<dbReference type="Gene3D" id="2.60.120.260">
    <property type="entry name" value="Galactose-binding domain-like"/>
    <property type="match status" value="1"/>
</dbReference>
<evidence type="ECO:0000256" key="6">
    <source>
        <dbReference type="SAM" id="SignalP"/>
    </source>
</evidence>
<evidence type="ECO:0000256" key="1">
    <source>
        <dbReference type="ARBA" id="ARBA00001412"/>
    </source>
</evidence>
<organism evidence="9 10">
    <name type="scientific">Draconibacterium aestuarii</name>
    <dbReference type="NCBI Taxonomy" id="2998507"/>
    <lineage>
        <taxon>Bacteria</taxon>
        <taxon>Pseudomonadati</taxon>
        <taxon>Bacteroidota</taxon>
        <taxon>Bacteroidia</taxon>
        <taxon>Marinilabiliales</taxon>
        <taxon>Prolixibacteraceae</taxon>
        <taxon>Draconibacterium</taxon>
    </lineage>
</organism>
<proteinExistence type="inferred from homology"/>
<comment type="caution">
    <text evidence="9">The sequence shown here is derived from an EMBL/GenBank/DDBJ whole genome shotgun (WGS) entry which is preliminary data.</text>
</comment>
<dbReference type="Gene3D" id="2.60.40.10">
    <property type="entry name" value="Immunoglobulins"/>
    <property type="match status" value="1"/>
</dbReference>
<dbReference type="GO" id="GO:0004565">
    <property type="term" value="F:beta-galactosidase activity"/>
    <property type="evidence" value="ECO:0007669"/>
    <property type="project" value="UniProtKB-EC"/>
</dbReference>
<dbReference type="InterPro" id="IPR050347">
    <property type="entry name" value="Bact_Beta-galactosidase"/>
</dbReference>
<protein>
    <recommendedName>
        <fullName evidence="3">beta-galactosidase</fullName>
        <ecNumber evidence="3">3.2.1.23</ecNumber>
    </recommendedName>
</protein>
<evidence type="ECO:0000256" key="5">
    <source>
        <dbReference type="ARBA" id="ARBA00023295"/>
    </source>
</evidence>
<keyword evidence="10" id="KW-1185">Reference proteome</keyword>